<evidence type="ECO:0000259" key="1">
    <source>
        <dbReference type="PROSITE" id="PS50206"/>
    </source>
</evidence>
<dbReference type="SUPFAM" id="SSF52821">
    <property type="entry name" value="Rhodanese/Cell cycle control phosphatase"/>
    <property type="match status" value="1"/>
</dbReference>
<dbReference type="InterPro" id="IPR036873">
    <property type="entry name" value="Rhodanese-like_dom_sf"/>
</dbReference>
<dbReference type="InterPro" id="IPR012938">
    <property type="entry name" value="Glc/Sorbosone_DH"/>
</dbReference>
<proteinExistence type="predicted"/>
<dbReference type="InterPro" id="IPR011042">
    <property type="entry name" value="6-blade_b-propeller_TolB-like"/>
</dbReference>
<dbReference type="PROSITE" id="PS50206">
    <property type="entry name" value="RHODANESE_3"/>
    <property type="match status" value="1"/>
</dbReference>
<accession>A0A075I6U4</accession>
<protein>
    <submittedName>
        <fullName evidence="2">Glucose/sorbosone dehydrogenase</fullName>
    </submittedName>
</protein>
<dbReference type="SUPFAM" id="SSF50952">
    <property type="entry name" value="Soluble quinoprotein glucose dehydrogenase"/>
    <property type="match status" value="1"/>
</dbReference>
<feature type="domain" description="Rhodanese" evidence="1">
    <location>
        <begin position="460"/>
        <end position="547"/>
    </location>
</feature>
<name>A0A075I6U4_9EURY</name>
<dbReference type="Pfam" id="PF07995">
    <property type="entry name" value="GSDH"/>
    <property type="match status" value="1"/>
</dbReference>
<dbReference type="SUPFAM" id="SSF63829">
    <property type="entry name" value="Calcium-dependent phosphotriesterase"/>
    <property type="match status" value="1"/>
</dbReference>
<organism evidence="2">
    <name type="scientific">uncultured marine group II/III euryarchaeote SAT1000_17_E06</name>
    <dbReference type="NCBI Taxonomy" id="1456561"/>
    <lineage>
        <taxon>Archaea</taxon>
        <taxon>Methanobacteriati</taxon>
        <taxon>Methanobacteriota</taxon>
        <taxon>environmental samples</taxon>
    </lineage>
</organism>
<dbReference type="PANTHER" id="PTHR19328:SF75">
    <property type="entry name" value="ALDOSE SUGAR DEHYDROGENASE YLII"/>
    <property type="match status" value="1"/>
</dbReference>
<evidence type="ECO:0000313" key="2">
    <source>
        <dbReference type="EMBL" id="AIF23605.1"/>
    </source>
</evidence>
<dbReference type="Gene3D" id="2.120.10.30">
    <property type="entry name" value="TolB, C-terminal domain"/>
    <property type="match status" value="2"/>
</dbReference>
<dbReference type="SMART" id="SM00450">
    <property type="entry name" value="RHOD"/>
    <property type="match status" value="1"/>
</dbReference>
<reference evidence="2" key="1">
    <citation type="journal article" date="2014" name="Genome Biol. Evol.">
        <title>Pangenome evidence for extensive interdomain horizontal transfer affecting lineage core and shell genes in uncultured planktonic thaumarchaeota and euryarchaeota.</title>
        <authorList>
            <person name="Deschamps P."/>
            <person name="Zivanovic Y."/>
            <person name="Moreira D."/>
            <person name="Rodriguez-Valera F."/>
            <person name="Lopez-Garcia P."/>
        </authorList>
    </citation>
    <scope>NUCLEOTIDE SEQUENCE</scope>
</reference>
<dbReference type="Gene3D" id="3.40.250.10">
    <property type="entry name" value="Rhodanese-like domain"/>
    <property type="match status" value="1"/>
</dbReference>
<dbReference type="InterPro" id="IPR001763">
    <property type="entry name" value="Rhodanese-like_dom"/>
</dbReference>
<sequence>MEQRRWLQAWLALVLVLFLLSVGWRNLPDEQPQARYTEPLYEYAHDGAPASITGGHVYRGEAVESLVGKYVFGDFIHGKIWALERTDSGPVVELLLDSLNDPGWEARLSAAAFGVDDAGELYVADRGGTIWRFTEAGDNITLVDAFSPLQFENPIGLVPTGDGRLCIVEQPGRVTCPQEGNASQLLDIRETVNDADWEQGLLGLAFHPGFAGNGRFFVAYTTHDDGTLRLAEFVASANATGVRDHADAGTERVLLEVAQPYRNHNGGHLSFGPDGYLYLGLGDGGKYSDAFANAQNLQSLKGSLLRLDVDAGDPYGIPDGNPFADGGGAPEIWAYGFRNPWKFSFDSETGELWLGDVGQDAWEEINIVERGGNYGWAYYEGSHCYESPFKYYDGWDCSGLDPQAEGAWLWERVLLNPLALLLLGASLLIARRLGRWPLWITAWITAAVISPAELQAALAGAEPPLLVDLRPAKQRKRCRLEDDLHLPFGELQARVAELPLDREIVLYCHLGVNSTTATVWLSRRGYNATSLAGGITAWAREIDPEMTP</sequence>
<dbReference type="Pfam" id="PF00581">
    <property type="entry name" value="Rhodanese"/>
    <property type="match status" value="1"/>
</dbReference>
<dbReference type="AlphaFoldDB" id="A0A075I6U4"/>
<dbReference type="EMBL" id="KF901235">
    <property type="protein sequence ID" value="AIF23605.1"/>
    <property type="molecule type" value="Genomic_DNA"/>
</dbReference>
<dbReference type="InterPro" id="IPR011041">
    <property type="entry name" value="Quinoprot_gluc/sorb_DH_b-prop"/>
</dbReference>
<dbReference type="PANTHER" id="PTHR19328">
    <property type="entry name" value="HEDGEHOG-INTERACTING PROTEIN"/>
    <property type="match status" value="1"/>
</dbReference>